<reference evidence="1" key="2">
    <citation type="submission" date="2021-08" db="EMBL/GenBank/DDBJ databases">
        <authorList>
            <person name="Gostincar C."/>
            <person name="Sun X."/>
            <person name="Song Z."/>
            <person name="Gunde-Cimerman N."/>
        </authorList>
    </citation>
    <scope>NUCLEOTIDE SEQUENCE</scope>
    <source>
        <strain evidence="1">EXF-8016</strain>
    </source>
</reference>
<proteinExistence type="predicted"/>
<dbReference type="AlphaFoldDB" id="A0A9P8KDA5"/>
<accession>A0A9P8KDA5</accession>
<reference evidence="1" key="1">
    <citation type="journal article" date="2021" name="J Fungi (Basel)">
        <title>Virulence traits and population genomics of the black yeast Aureobasidium melanogenum.</title>
        <authorList>
            <person name="Cernosa A."/>
            <person name="Sun X."/>
            <person name="Gostincar C."/>
            <person name="Fang C."/>
            <person name="Gunde-Cimerman N."/>
            <person name="Song Z."/>
        </authorList>
    </citation>
    <scope>NUCLEOTIDE SEQUENCE</scope>
    <source>
        <strain evidence="1">EXF-8016</strain>
    </source>
</reference>
<organism evidence="1 2">
    <name type="scientific">Aureobasidium melanogenum</name>
    <name type="common">Aureobasidium pullulans var. melanogenum</name>
    <dbReference type="NCBI Taxonomy" id="46634"/>
    <lineage>
        <taxon>Eukaryota</taxon>
        <taxon>Fungi</taxon>
        <taxon>Dikarya</taxon>
        <taxon>Ascomycota</taxon>
        <taxon>Pezizomycotina</taxon>
        <taxon>Dothideomycetes</taxon>
        <taxon>Dothideomycetidae</taxon>
        <taxon>Dothideales</taxon>
        <taxon>Saccotheciaceae</taxon>
        <taxon>Aureobasidium</taxon>
    </lineage>
</organism>
<dbReference type="Proteomes" id="UP000767238">
    <property type="component" value="Unassembled WGS sequence"/>
</dbReference>
<protein>
    <submittedName>
        <fullName evidence="1">Uncharacterized protein</fullName>
    </submittedName>
</protein>
<evidence type="ECO:0000313" key="1">
    <source>
        <dbReference type="EMBL" id="KAH0238043.1"/>
    </source>
</evidence>
<gene>
    <name evidence="1" type="ORF">KCV03_g282</name>
</gene>
<comment type="caution">
    <text evidence="1">The sequence shown here is derived from an EMBL/GenBank/DDBJ whole genome shotgun (WGS) entry which is preliminary data.</text>
</comment>
<feature type="non-terminal residue" evidence="1">
    <location>
        <position position="128"/>
    </location>
</feature>
<dbReference type="EMBL" id="JAHFYH010000001">
    <property type="protein sequence ID" value="KAH0238043.1"/>
    <property type="molecule type" value="Genomic_DNA"/>
</dbReference>
<evidence type="ECO:0000313" key="2">
    <source>
        <dbReference type="Proteomes" id="UP000767238"/>
    </source>
</evidence>
<sequence>MYNQHQSIHETNAYETINPVFHTIEYVTFTELHQCNRLCFLDSNNLISMACATGCLFSTNTQNILTPRESWTLEPALFVGVPKLLYHKWGNQDAFIGHLLGRYDSARKARGLGVDLPSLPHPRVSCAD</sequence>
<name>A0A9P8KDA5_AURME</name>